<feature type="domain" description="C2H2-type" evidence="10">
    <location>
        <begin position="871"/>
        <end position="899"/>
    </location>
</feature>
<feature type="compositionally biased region" description="Acidic residues" evidence="9">
    <location>
        <begin position="170"/>
        <end position="184"/>
    </location>
</feature>
<dbReference type="Gene3D" id="3.30.160.60">
    <property type="entry name" value="Classic Zinc Finger"/>
    <property type="match status" value="2"/>
</dbReference>
<feature type="compositionally biased region" description="Polar residues" evidence="9">
    <location>
        <begin position="16"/>
        <end position="31"/>
    </location>
</feature>
<keyword evidence="5" id="KW-0862">Zinc</keyword>
<dbReference type="PROSITE" id="PS50157">
    <property type="entry name" value="ZINC_FINGER_C2H2_2"/>
    <property type="match status" value="5"/>
</dbReference>
<proteinExistence type="predicted"/>
<evidence type="ECO:0000256" key="2">
    <source>
        <dbReference type="ARBA" id="ARBA00022723"/>
    </source>
</evidence>
<dbReference type="InterPro" id="IPR013087">
    <property type="entry name" value="Znf_C2H2_type"/>
</dbReference>
<feature type="compositionally biased region" description="Basic residues" evidence="9">
    <location>
        <begin position="978"/>
        <end position="987"/>
    </location>
</feature>
<accession>A0ABP1QIA0</accession>
<dbReference type="PANTHER" id="PTHR24381">
    <property type="entry name" value="ZINC FINGER PROTEIN"/>
    <property type="match status" value="1"/>
</dbReference>
<sequence length="1005" mass="114599">MASKECECEQDEDSENQNIFVDISQTTSNEMKSAKDSDRKKSKRKKRTNKKAHKESTEKSFKSSPLPSTSSSSLVVPVPLNEVANDDIAIKTESDAEMKEEGCDIYFEIDSATCDNEELLAEALSQIEEKVLTDEINLDELSVRNIVFLVENNLEDGDDSEIKSEPPSPNEDDNNYCGDGEEIEAQNADIRQDQDETPSTSCSLRKALHLRKEGRVPKESRSSKAAANESHIKTLSLVTKQTKRKQSKRSLNPQPEALVPRVGTDVTVLEIDAASSSNSSSDKVATSTEEVPASLFDHSGNVDILPSMPLPLETHQKQSESTSPVQPVRCNEDAAEVGEPEPEQTLLQEMEMLSPSSIKVEVEQEVDDEICSSSLFNDSNEMDSNEVEERLSPEKTSTHITKNITDDHDDTFLTPNIGADSLMNTVAVDHQSQPQCNIKMNLRRNRKPTFKILSMSNWKSHSPDNTDTCEAPAGPEPPPPQQQQQQAETFEKRGRGRPRKHPIIDPTMKEPKKMGRPKIIRTEEEIEKIRKQKNSQRALKKRMHNQLLREQRQLAKKEALQKLENRRKSYEKVKKPRRNHRQVLRPHPLELYQQAHHDHITVSSQDLMSIFQNQGQDPVSQEELESFLEKTAFSVGHGTFENPHFKLLDEDKVYLGLLTICPGCGETFKDVEALSLHKQASHPEICPTCEVCGKPVIKPCGMIRHKKRHFNLDELNACYHQEVEKFGAPPPSRNDRLYKCSHCSKILIGWVTMNIHEKIHTEAYSTSCPICSKPIYRKDYLKYHMTTHLGLDEKMKIWKERRAKKAPRLRRVNGVSTISSRNYPSSDINSQRDILMTTYSIDDKTIYLQEVKIESSPEKMIKTESACQRPVDCLMCGKTFRTVYTLKKHQWTMHSNRSNENPFRTTCPICSRPFERGEYLSKHVQTHMNEKEKQLFLMWSGSWRQFLESFKGGSDIEELPEPRKHRGRPKIQRQIVKVPKKKGRPKKISSVQSSFELQGEGESPV</sequence>
<dbReference type="Pfam" id="PF00096">
    <property type="entry name" value="zf-C2H2"/>
    <property type="match status" value="3"/>
</dbReference>
<evidence type="ECO:0000256" key="9">
    <source>
        <dbReference type="SAM" id="MobiDB-lite"/>
    </source>
</evidence>
<feature type="region of interest" description="Disordered" evidence="9">
    <location>
        <begin position="954"/>
        <end position="1005"/>
    </location>
</feature>
<feature type="region of interest" description="Disordered" evidence="9">
    <location>
        <begin position="157"/>
        <end position="263"/>
    </location>
</feature>
<feature type="compositionally biased region" description="Basic residues" evidence="9">
    <location>
        <begin position="40"/>
        <end position="53"/>
    </location>
</feature>
<dbReference type="EMBL" id="CAXLJM020000035">
    <property type="protein sequence ID" value="CAL8104024.1"/>
    <property type="molecule type" value="Genomic_DNA"/>
</dbReference>
<dbReference type="PANTHER" id="PTHR24381:SF393">
    <property type="entry name" value="CHROMATIN-LINKED ADAPTOR FOR MSL PROTEINS, ISOFORM B"/>
    <property type="match status" value="1"/>
</dbReference>
<evidence type="ECO:0000259" key="10">
    <source>
        <dbReference type="PROSITE" id="PS50157"/>
    </source>
</evidence>
<keyword evidence="3" id="KW-0677">Repeat</keyword>
<keyword evidence="8" id="KW-0175">Coiled coil</keyword>
<dbReference type="SMART" id="SM00355">
    <property type="entry name" value="ZnF_C2H2"/>
    <property type="match status" value="6"/>
</dbReference>
<feature type="domain" description="C2H2-type" evidence="10">
    <location>
        <begin position="659"/>
        <end position="687"/>
    </location>
</feature>
<dbReference type="PROSITE" id="PS00028">
    <property type="entry name" value="ZINC_FINGER_C2H2_1"/>
    <property type="match status" value="6"/>
</dbReference>
<protein>
    <recommendedName>
        <fullName evidence="10">C2H2-type domain-containing protein</fullName>
    </recommendedName>
</protein>
<evidence type="ECO:0000256" key="8">
    <source>
        <dbReference type="SAM" id="Coils"/>
    </source>
</evidence>
<keyword evidence="6" id="KW-0539">Nucleus</keyword>
<comment type="subcellular location">
    <subcellularLocation>
        <location evidence="1">Nucleus</location>
    </subcellularLocation>
</comment>
<feature type="domain" description="C2H2-type" evidence="10">
    <location>
        <begin position="905"/>
        <end position="932"/>
    </location>
</feature>
<keyword evidence="4 7" id="KW-0863">Zinc-finger</keyword>
<reference evidence="11 12" key="1">
    <citation type="submission" date="2024-08" db="EMBL/GenBank/DDBJ databases">
        <authorList>
            <person name="Cucini C."/>
            <person name="Frati F."/>
        </authorList>
    </citation>
    <scope>NUCLEOTIDE SEQUENCE [LARGE SCALE GENOMIC DNA]</scope>
</reference>
<evidence type="ECO:0000256" key="7">
    <source>
        <dbReference type="PROSITE-ProRule" id="PRU00042"/>
    </source>
</evidence>
<evidence type="ECO:0000256" key="4">
    <source>
        <dbReference type="ARBA" id="ARBA00022771"/>
    </source>
</evidence>
<evidence type="ECO:0000256" key="5">
    <source>
        <dbReference type="ARBA" id="ARBA00022833"/>
    </source>
</evidence>
<evidence type="ECO:0000256" key="1">
    <source>
        <dbReference type="ARBA" id="ARBA00004123"/>
    </source>
</evidence>
<feature type="domain" description="C2H2-type" evidence="10">
    <location>
        <begin position="766"/>
        <end position="793"/>
    </location>
</feature>
<feature type="region of interest" description="Disordered" evidence="9">
    <location>
        <begin position="1"/>
        <end position="76"/>
    </location>
</feature>
<name>A0ABP1QIA0_9HEXA</name>
<feature type="region of interest" description="Disordered" evidence="9">
    <location>
        <begin position="456"/>
        <end position="515"/>
    </location>
</feature>
<evidence type="ECO:0000256" key="3">
    <source>
        <dbReference type="ARBA" id="ARBA00022737"/>
    </source>
</evidence>
<keyword evidence="2" id="KW-0479">Metal-binding</keyword>
<feature type="domain" description="C2H2-type" evidence="10">
    <location>
        <begin position="738"/>
        <end position="765"/>
    </location>
</feature>
<feature type="compositionally biased region" description="Polar residues" evidence="9">
    <location>
        <begin position="456"/>
        <end position="468"/>
    </location>
</feature>
<feature type="compositionally biased region" description="Basic and acidic residues" evidence="9">
    <location>
        <begin position="210"/>
        <end position="222"/>
    </location>
</feature>
<dbReference type="Proteomes" id="UP001642540">
    <property type="component" value="Unassembled WGS sequence"/>
</dbReference>
<organism evidence="11 12">
    <name type="scientific">Orchesella dallaii</name>
    <dbReference type="NCBI Taxonomy" id="48710"/>
    <lineage>
        <taxon>Eukaryota</taxon>
        <taxon>Metazoa</taxon>
        <taxon>Ecdysozoa</taxon>
        <taxon>Arthropoda</taxon>
        <taxon>Hexapoda</taxon>
        <taxon>Collembola</taxon>
        <taxon>Entomobryomorpha</taxon>
        <taxon>Entomobryoidea</taxon>
        <taxon>Orchesellidae</taxon>
        <taxon>Orchesellinae</taxon>
        <taxon>Orchesella</taxon>
    </lineage>
</organism>
<feature type="compositionally biased region" description="Low complexity" evidence="9">
    <location>
        <begin position="63"/>
        <end position="76"/>
    </location>
</feature>
<evidence type="ECO:0000313" key="12">
    <source>
        <dbReference type="Proteomes" id="UP001642540"/>
    </source>
</evidence>
<gene>
    <name evidence="11" type="ORF">ODALV1_LOCUS11627</name>
</gene>
<dbReference type="InterPro" id="IPR036236">
    <property type="entry name" value="Znf_C2H2_sf"/>
</dbReference>
<evidence type="ECO:0000256" key="6">
    <source>
        <dbReference type="ARBA" id="ARBA00023242"/>
    </source>
</evidence>
<evidence type="ECO:0000313" key="11">
    <source>
        <dbReference type="EMBL" id="CAL8104024.1"/>
    </source>
</evidence>
<dbReference type="SUPFAM" id="SSF57667">
    <property type="entry name" value="beta-beta-alpha zinc fingers"/>
    <property type="match status" value="3"/>
</dbReference>
<keyword evidence="12" id="KW-1185">Reference proteome</keyword>
<feature type="coiled-coil region" evidence="8">
    <location>
        <begin position="519"/>
        <end position="573"/>
    </location>
</feature>
<comment type="caution">
    <text evidence="11">The sequence shown here is derived from an EMBL/GenBank/DDBJ whole genome shotgun (WGS) entry which is preliminary data.</text>
</comment>